<evidence type="ECO:0000313" key="1">
    <source>
        <dbReference type="EMBL" id="KAF7292616.1"/>
    </source>
</evidence>
<comment type="caution">
    <text evidence="1">The sequence shown here is derived from an EMBL/GenBank/DDBJ whole genome shotgun (WGS) entry which is preliminary data.</text>
</comment>
<evidence type="ECO:0000313" key="2">
    <source>
        <dbReference type="Proteomes" id="UP000636479"/>
    </source>
</evidence>
<protein>
    <recommendedName>
        <fullName evidence="3">G domain-containing protein</fullName>
    </recommendedName>
</protein>
<dbReference type="EMBL" id="JACAZF010000011">
    <property type="protein sequence ID" value="KAF7292616.1"/>
    <property type="molecule type" value="Genomic_DNA"/>
</dbReference>
<name>A0A8H6S5T9_9AGAR</name>
<evidence type="ECO:0008006" key="3">
    <source>
        <dbReference type="Google" id="ProtNLM"/>
    </source>
</evidence>
<dbReference type="GeneID" id="59350634"/>
<dbReference type="RefSeq" id="XP_037215044.1">
    <property type="nucleotide sequence ID" value="XM_037368118.1"/>
</dbReference>
<dbReference type="Gene3D" id="3.40.50.300">
    <property type="entry name" value="P-loop containing nucleotide triphosphate hydrolases"/>
    <property type="match status" value="1"/>
</dbReference>
<dbReference type="CDD" id="cd00882">
    <property type="entry name" value="Ras_like_GTPase"/>
    <property type="match status" value="1"/>
</dbReference>
<dbReference type="InterPro" id="IPR027417">
    <property type="entry name" value="P-loop_NTPase"/>
</dbReference>
<accession>A0A8H6S5T9</accession>
<dbReference type="Proteomes" id="UP000636479">
    <property type="component" value="Unassembled WGS sequence"/>
</dbReference>
<dbReference type="AlphaFoldDB" id="A0A8H6S5T9"/>
<dbReference type="OrthoDB" id="59699at2759"/>
<gene>
    <name evidence="1" type="ORF">MIND_01159500</name>
</gene>
<keyword evidence="2" id="KW-1185">Reference proteome</keyword>
<organism evidence="1 2">
    <name type="scientific">Mycena indigotica</name>
    <dbReference type="NCBI Taxonomy" id="2126181"/>
    <lineage>
        <taxon>Eukaryota</taxon>
        <taxon>Fungi</taxon>
        <taxon>Dikarya</taxon>
        <taxon>Basidiomycota</taxon>
        <taxon>Agaricomycotina</taxon>
        <taxon>Agaricomycetes</taxon>
        <taxon>Agaricomycetidae</taxon>
        <taxon>Agaricales</taxon>
        <taxon>Marasmiineae</taxon>
        <taxon>Mycenaceae</taxon>
        <taxon>Mycena</taxon>
    </lineage>
</organism>
<sequence length="379" mass="42581">MRYEDLTHSFQGLSVNDHLATDTSLPPASSPNHQASEVYAQGIDVGRRFRILVTGRLGAGKTTLLSRICLRPYEQRSEEIEEELSHTSFIFHDSVGFESAGDSKINLVKAFIADRAKATSLSSRLHAIWYCIRTDTHMHFSPGDMQFFGSNIAGDVPIIVVFTRFDGLESMAYAKLRDTFGRAESKAKRFDRALELLQSRYILPLRAMRYPPAECVRMDNLTTETPTYADLIRVTLTLLSGDILRPILISVQQLNVDLCMERAIVQCQDTQNLPSLLPAIMSCYPHIWRTHEDAFNTGREFFDPLLLVVLTRNSAAVCFSSFASDRSHCGSQDPVISIGQGSPDHDLHLRLVGVPNSHRDNMNQVLLRYSLQKLPSVVH</sequence>
<proteinExistence type="predicted"/>
<reference evidence="1" key="1">
    <citation type="submission" date="2020-05" db="EMBL/GenBank/DDBJ databases">
        <title>Mycena genomes resolve the evolution of fungal bioluminescence.</title>
        <authorList>
            <person name="Tsai I.J."/>
        </authorList>
    </citation>
    <scope>NUCLEOTIDE SEQUENCE</scope>
    <source>
        <strain evidence="1">171206Taipei</strain>
    </source>
</reference>
<dbReference type="SUPFAM" id="SSF52540">
    <property type="entry name" value="P-loop containing nucleoside triphosphate hydrolases"/>
    <property type="match status" value="1"/>
</dbReference>